<feature type="transmembrane region" description="Helical" evidence="2">
    <location>
        <begin position="41"/>
        <end position="63"/>
    </location>
</feature>
<feature type="compositionally biased region" description="Low complexity" evidence="1">
    <location>
        <begin position="1"/>
        <end position="20"/>
    </location>
</feature>
<dbReference type="EMBL" id="JAAAIM010000851">
    <property type="protein sequence ID" value="KAG0283825.1"/>
    <property type="molecule type" value="Genomic_DNA"/>
</dbReference>
<proteinExistence type="predicted"/>
<comment type="caution">
    <text evidence="3">The sequence shown here is derived from an EMBL/GenBank/DDBJ whole genome shotgun (WGS) entry which is preliminary data.</text>
</comment>
<gene>
    <name evidence="3" type="ORF">BGZ96_011803</name>
</gene>
<accession>A0ABQ7JSC4</accession>
<feature type="region of interest" description="Disordered" evidence="1">
    <location>
        <begin position="1"/>
        <end position="27"/>
    </location>
</feature>
<organism evidence="3 4">
    <name type="scientific">Linnemannia gamsii</name>
    <dbReference type="NCBI Taxonomy" id="64522"/>
    <lineage>
        <taxon>Eukaryota</taxon>
        <taxon>Fungi</taxon>
        <taxon>Fungi incertae sedis</taxon>
        <taxon>Mucoromycota</taxon>
        <taxon>Mortierellomycotina</taxon>
        <taxon>Mortierellomycetes</taxon>
        <taxon>Mortierellales</taxon>
        <taxon>Mortierellaceae</taxon>
        <taxon>Linnemannia</taxon>
    </lineage>
</organism>
<evidence type="ECO:0000313" key="4">
    <source>
        <dbReference type="Proteomes" id="UP001194696"/>
    </source>
</evidence>
<sequence length="254" mass="26449">MLMIADTPGGLGAAAPGSSDNGFDDEPTPSSIVVSDKTKTIVIGVGCAVGVLVLAGVVGFYVIRYSNKRAAEEQMSKKLREPIQSGPLFAPMDRNNGGNGGARRYNELSSVTTGSETMGHSPATTTRTTEMIQMNGVTPIGTPVMSNSNISALGSRSPTPIAAAHAKAAAAAAAAAAGAGGNGNSPSLLDPRSSVTTPALAHHYSSGERPSSLLTSPFHYQNEIQMQQQQQQQIQQQLQQQQQQQQAAYSNGYY</sequence>
<dbReference type="Proteomes" id="UP001194696">
    <property type="component" value="Unassembled WGS sequence"/>
</dbReference>
<evidence type="ECO:0000256" key="2">
    <source>
        <dbReference type="SAM" id="Phobius"/>
    </source>
</evidence>
<protein>
    <submittedName>
        <fullName evidence="3">Uncharacterized protein</fullName>
    </submittedName>
</protein>
<evidence type="ECO:0000256" key="1">
    <source>
        <dbReference type="SAM" id="MobiDB-lite"/>
    </source>
</evidence>
<reference evidence="3 4" key="1">
    <citation type="journal article" date="2020" name="Fungal Divers.">
        <title>Resolving the Mortierellaceae phylogeny through synthesis of multi-gene phylogenetics and phylogenomics.</title>
        <authorList>
            <person name="Vandepol N."/>
            <person name="Liber J."/>
            <person name="Desiro A."/>
            <person name="Na H."/>
            <person name="Kennedy M."/>
            <person name="Barry K."/>
            <person name="Grigoriev I.V."/>
            <person name="Miller A.N."/>
            <person name="O'Donnell K."/>
            <person name="Stajich J.E."/>
            <person name="Bonito G."/>
        </authorList>
    </citation>
    <scope>NUCLEOTIDE SEQUENCE [LARGE SCALE GENOMIC DNA]</scope>
    <source>
        <strain evidence="3 4">AD045</strain>
    </source>
</reference>
<keyword evidence="2" id="KW-0472">Membrane</keyword>
<feature type="region of interest" description="Disordered" evidence="1">
    <location>
        <begin position="177"/>
        <end position="214"/>
    </location>
</feature>
<keyword evidence="4" id="KW-1185">Reference proteome</keyword>
<keyword evidence="2" id="KW-0812">Transmembrane</keyword>
<evidence type="ECO:0000313" key="3">
    <source>
        <dbReference type="EMBL" id="KAG0283825.1"/>
    </source>
</evidence>
<name>A0ABQ7JSC4_9FUNG</name>
<keyword evidence="2" id="KW-1133">Transmembrane helix</keyword>